<dbReference type="RefSeq" id="WP_134108339.1">
    <property type="nucleotide sequence ID" value="NZ_SODP01000003.1"/>
</dbReference>
<dbReference type="Proteomes" id="UP000295146">
    <property type="component" value="Unassembled WGS sequence"/>
</dbReference>
<gene>
    <name evidence="3" type="ORF">EV653_6446</name>
</gene>
<dbReference type="OrthoDB" id="3817723at2"/>
<dbReference type="EMBL" id="SODP01000003">
    <property type="protein sequence ID" value="TDW66418.1"/>
    <property type="molecule type" value="Genomic_DNA"/>
</dbReference>
<evidence type="ECO:0000256" key="1">
    <source>
        <dbReference type="SAM" id="MobiDB-lite"/>
    </source>
</evidence>
<dbReference type="AlphaFoldDB" id="A0A4R8BX70"/>
<evidence type="ECO:0000313" key="4">
    <source>
        <dbReference type="Proteomes" id="UP000295146"/>
    </source>
</evidence>
<reference evidence="3 4" key="1">
    <citation type="submission" date="2019-03" db="EMBL/GenBank/DDBJ databases">
        <title>Genomic Encyclopedia of Type Strains, Phase III (KMG-III): the genomes of soil and plant-associated and newly described type strains.</title>
        <authorList>
            <person name="Whitman W."/>
        </authorList>
    </citation>
    <scope>NUCLEOTIDE SEQUENCE [LARGE SCALE GENOMIC DNA]</scope>
    <source>
        <strain evidence="3 4">VKM Ac-2573</strain>
    </source>
</reference>
<keyword evidence="2" id="KW-0472">Membrane</keyword>
<accession>A0A4R8BX70</accession>
<keyword evidence="2" id="KW-0812">Transmembrane</keyword>
<feature type="transmembrane region" description="Helical" evidence="2">
    <location>
        <begin position="40"/>
        <end position="60"/>
    </location>
</feature>
<proteinExistence type="predicted"/>
<feature type="region of interest" description="Disordered" evidence="1">
    <location>
        <begin position="62"/>
        <end position="134"/>
    </location>
</feature>
<feature type="compositionally biased region" description="Low complexity" evidence="1">
    <location>
        <begin position="72"/>
        <end position="105"/>
    </location>
</feature>
<keyword evidence="4" id="KW-1185">Reference proteome</keyword>
<keyword evidence="2" id="KW-1133">Transmembrane helix</keyword>
<name>A0A4R8BX70_9ACTN</name>
<protein>
    <submittedName>
        <fullName evidence="3">Uncharacterized protein</fullName>
    </submittedName>
</protein>
<comment type="caution">
    <text evidence="3">The sequence shown here is derived from an EMBL/GenBank/DDBJ whole genome shotgun (WGS) entry which is preliminary data.</text>
</comment>
<evidence type="ECO:0000256" key="2">
    <source>
        <dbReference type="SAM" id="Phobius"/>
    </source>
</evidence>
<feature type="compositionally biased region" description="Pro residues" evidence="1">
    <location>
        <begin position="106"/>
        <end position="121"/>
    </location>
</feature>
<evidence type="ECO:0000313" key="3">
    <source>
        <dbReference type="EMBL" id="TDW66418.1"/>
    </source>
</evidence>
<sequence length="267" mass="27525">MTDDLKQKFEQLVADPPPPSTLPSQAVFARVRTVRRRRTAGAVILAAAAVVAVALAITNVTDVNGRPPVSNSPSAPTTIVTPAPTSAVPTTSGTTNSASNAIHTPNTPPPSTRTTGNPPPSSTSSTPVAPPVAPPLGVHVSLKSTVQGRSVTFKVTLSGSTLVPTGENGRPLSTSGIDFVDLLGGTQYFFGDGQQSGSDAGAVNCVSGTQRISKKQTYTLMNDSGLPNASGTHTYAKAGTYTFKYTVNYCSASGWKPVTKTTRVTVR</sequence>
<organism evidence="3 4">
    <name type="scientific">Kribbella pratensis</name>
    <dbReference type="NCBI Taxonomy" id="2512112"/>
    <lineage>
        <taxon>Bacteria</taxon>
        <taxon>Bacillati</taxon>
        <taxon>Actinomycetota</taxon>
        <taxon>Actinomycetes</taxon>
        <taxon>Propionibacteriales</taxon>
        <taxon>Kribbellaceae</taxon>
        <taxon>Kribbella</taxon>
    </lineage>
</organism>